<dbReference type="Proteomes" id="UP000283587">
    <property type="component" value="Unassembled WGS sequence"/>
</dbReference>
<proteinExistence type="predicted"/>
<evidence type="ECO:0000256" key="1">
    <source>
        <dbReference type="ARBA" id="ARBA00004651"/>
    </source>
</evidence>
<evidence type="ECO:0000313" key="8">
    <source>
        <dbReference type="EMBL" id="RJL20115.1"/>
    </source>
</evidence>
<keyword evidence="3 7" id="KW-0812">Transmembrane</keyword>
<dbReference type="EMBL" id="QZEW01000012">
    <property type="protein sequence ID" value="RJL20115.1"/>
    <property type="molecule type" value="Genomic_DNA"/>
</dbReference>
<dbReference type="AlphaFoldDB" id="A0A419AAL6"/>
<keyword evidence="4 7" id="KW-1133">Transmembrane helix</keyword>
<feature type="region of interest" description="Disordered" evidence="6">
    <location>
        <begin position="1"/>
        <end position="35"/>
    </location>
</feature>
<evidence type="ECO:0000256" key="4">
    <source>
        <dbReference type="ARBA" id="ARBA00022989"/>
    </source>
</evidence>
<feature type="transmembrane region" description="Helical" evidence="7">
    <location>
        <begin position="297"/>
        <end position="322"/>
    </location>
</feature>
<dbReference type="Pfam" id="PF03631">
    <property type="entry name" value="Virul_fac_BrkB"/>
    <property type="match status" value="1"/>
</dbReference>
<keyword evidence="2" id="KW-1003">Cell membrane</keyword>
<comment type="caution">
    <text evidence="8">The sequence shown here is derived from an EMBL/GenBank/DDBJ whole genome shotgun (WGS) entry which is preliminary data.</text>
</comment>
<dbReference type="OrthoDB" id="9781030at2"/>
<protein>
    <submittedName>
        <fullName evidence="8">YihY/virulence factor BrkB family protein</fullName>
    </submittedName>
</protein>
<dbReference type="PANTHER" id="PTHR30213:SF0">
    <property type="entry name" value="UPF0761 MEMBRANE PROTEIN YIHY"/>
    <property type="match status" value="1"/>
</dbReference>
<evidence type="ECO:0000256" key="3">
    <source>
        <dbReference type="ARBA" id="ARBA00022692"/>
    </source>
</evidence>
<keyword evidence="9" id="KW-1185">Reference proteome</keyword>
<feature type="region of interest" description="Disordered" evidence="6">
    <location>
        <begin position="74"/>
        <end position="93"/>
    </location>
</feature>
<keyword evidence="5 7" id="KW-0472">Membrane</keyword>
<gene>
    <name evidence="8" type="ORF">D3P05_03885</name>
</gene>
<feature type="transmembrane region" description="Helical" evidence="7">
    <location>
        <begin position="223"/>
        <end position="253"/>
    </location>
</feature>
<accession>A0A419AAL6</accession>
<feature type="transmembrane region" description="Helical" evidence="7">
    <location>
        <begin position="334"/>
        <end position="356"/>
    </location>
</feature>
<organism evidence="8 9">
    <name type="scientific">Paracoccus siganidrum</name>
    <dbReference type="NCBI Taxonomy" id="1276757"/>
    <lineage>
        <taxon>Bacteria</taxon>
        <taxon>Pseudomonadati</taxon>
        <taxon>Pseudomonadota</taxon>
        <taxon>Alphaproteobacteria</taxon>
        <taxon>Rhodobacterales</taxon>
        <taxon>Paracoccaceae</taxon>
        <taxon>Paracoccus</taxon>
    </lineage>
</organism>
<feature type="transmembrane region" description="Helical" evidence="7">
    <location>
        <begin position="265"/>
        <end position="285"/>
    </location>
</feature>
<name>A0A419AAL6_9RHOB</name>
<dbReference type="NCBIfam" id="TIGR00765">
    <property type="entry name" value="yihY_not_rbn"/>
    <property type="match status" value="1"/>
</dbReference>
<dbReference type="PANTHER" id="PTHR30213">
    <property type="entry name" value="INNER MEMBRANE PROTEIN YHJD"/>
    <property type="match status" value="1"/>
</dbReference>
<reference evidence="9" key="1">
    <citation type="submission" date="2018-09" db="EMBL/GenBank/DDBJ databases">
        <title>Paracoccus onubensis nov. sp. a moderate halophilic bacterium isolated from Gruta de las Maravillas (Aracena, Spain).</title>
        <authorList>
            <person name="Jurado V."/>
            <person name="Gutierrez-Patricio S."/>
            <person name="Gonzalez-Pimentel J.L."/>
            <person name="Miller A.Z."/>
            <person name="Laiz L."/>
            <person name="Saiz-Jimenez C."/>
        </authorList>
    </citation>
    <scope>NUCLEOTIDE SEQUENCE [LARGE SCALE GENOMIC DNA]</scope>
    <source>
        <strain evidence="9">DSM 26381</strain>
    </source>
</reference>
<evidence type="ECO:0000256" key="6">
    <source>
        <dbReference type="SAM" id="MobiDB-lite"/>
    </source>
</evidence>
<evidence type="ECO:0000313" key="9">
    <source>
        <dbReference type="Proteomes" id="UP000283587"/>
    </source>
</evidence>
<dbReference type="GO" id="GO:0005886">
    <property type="term" value="C:plasma membrane"/>
    <property type="evidence" value="ECO:0007669"/>
    <property type="project" value="UniProtKB-SubCell"/>
</dbReference>
<feature type="transmembrane region" description="Helical" evidence="7">
    <location>
        <begin position="114"/>
        <end position="139"/>
    </location>
</feature>
<dbReference type="InterPro" id="IPR017039">
    <property type="entry name" value="Virul_fac_BrkB"/>
</dbReference>
<sequence>MPPRTAPQAAPGRPKTAIAARSGTMTGAPTGCNGPGRAIPQAKGAAMSEMQGAGRSVRDALLGDLDDGTRARYGLVPPGGDGSGPATEGEPRRGLVGIVRETAERISEDRVSAVAGGVTFFALLSLFPAITAFVSLYGLAADPARIAAHLDLLAALLPEGALQIVRGQVEAIAASSGSLLSLAGLGGLAVALYSANGGMKALLSALNVALFQKETRGFLQLNLVAMCFTLGGLVMVALMLGVIAVIPVLLHYLPLPDRTGALVGLLRWPILFGVLLGAIAALYRWGPARPQRRAAGLSPVLPGALLAGVMLVAASMLFSWYAANFANYNRTYGALGAVIALMMWLWLSGCILLAGAELNAVMGRRKGLPKGGRSAEEGG</sequence>
<evidence type="ECO:0000256" key="2">
    <source>
        <dbReference type="ARBA" id="ARBA00022475"/>
    </source>
</evidence>
<evidence type="ECO:0000256" key="7">
    <source>
        <dbReference type="SAM" id="Phobius"/>
    </source>
</evidence>
<evidence type="ECO:0000256" key="5">
    <source>
        <dbReference type="ARBA" id="ARBA00023136"/>
    </source>
</evidence>
<comment type="subcellular location">
    <subcellularLocation>
        <location evidence="1">Cell membrane</location>
        <topology evidence="1">Multi-pass membrane protein</topology>
    </subcellularLocation>
</comment>